<dbReference type="GeneID" id="92356171"/>
<dbReference type="Proteomes" id="UP000674143">
    <property type="component" value="Unassembled WGS sequence"/>
</dbReference>
<comment type="caution">
    <text evidence="2">The sequence shown here is derived from an EMBL/GenBank/DDBJ whole genome shotgun (WGS) entry which is preliminary data.</text>
</comment>
<proteinExistence type="predicted"/>
<evidence type="ECO:0000313" key="2">
    <source>
        <dbReference type="EMBL" id="KAG5464707.1"/>
    </source>
</evidence>
<gene>
    <name evidence="2" type="ORF">LSCM4_00148</name>
</gene>
<feature type="compositionally biased region" description="Basic and acidic residues" evidence="1">
    <location>
        <begin position="48"/>
        <end position="74"/>
    </location>
</feature>
<evidence type="ECO:0000256" key="1">
    <source>
        <dbReference type="SAM" id="MobiDB-lite"/>
    </source>
</evidence>
<dbReference type="RefSeq" id="XP_067058338.1">
    <property type="nucleotide sequence ID" value="XM_067202237.1"/>
</dbReference>
<feature type="compositionally biased region" description="Basic residues" evidence="1">
    <location>
        <begin position="455"/>
        <end position="469"/>
    </location>
</feature>
<organism evidence="2 3">
    <name type="scientific">Leishmania orientalis</name>
    <dbReference type="NCBI Taxonomy" id="2249476"/>
    <lineage>
        <taxon>Eukaryota</taxon>
        <taxon>Discoba</taxon>
        <taxon>Euglenozoa</taxon>
        <taxon>Kinetoplastea</taxon>
        <taxon>Metakinetoplastina</taxon>
        <taxon>Trypanosomatida</taxon>
        <taxon>Trypanosomatidae</taxon>
        <taxon>Leishmaniinae</taxon>
        <taxon>Leishmania</taxon>
    </lineage>
</organism>
<protein>
    <submittedName>
        <fullName evidence="2">Uncharacterized protein</fullName>
    </submittedName>
</protein>
<dbReference type="AlphaFoldDB" id="A0A836KA83"/>
<keyword evidence="3" id="KW-1185">Reference proteome</keyword>
<sequence>MPSSKACDNAVDCKKSSPAPKLHRSQASFSDPAPSARAADILVSPQESDARRVRESSIRVVRSDAPEATSDHKQAGAATALSHYARPDSPEVRVFGAAARAMKASAAPASLPRGASKLAGRTVAGLSQRPTRPMPSPSLSLAATLTSILQTGASAPNIDGGATKFFTSVGVATLGTHGATIYSPTTAATSSNRVSCTGASHSSATSEQPAQTDCMAPLCRVASAVSFASTISSSDSQMSNHSFTVFSVRYSPPLHPCGPAPMKAKIGPAQPDQRQRVTAERLSPLNHPIDKAHVAIRSDLDETGSFTYVAPLPTALHANRLTRPADVAVENPSPPPLMHVARMATVEQSARCCFSTTSAPEAIVLPSTGEVLTGPFTAISSSAGLPFSCSTDSRLSVDASLQLPAYDMFLCTDVTRIRPFAPFAHRSTTPSRESCASPQRLPEDQSRWDSISAAGRRRRDSPRTHRMHSTSHEWSHTGCFTSSSNAWDGRLRSASADRGSSLRSALSAKMPIFSSQHRTTPSPPNASAPRSLLSTALNPVYLTTVLRFKYKLLDGSTATLTPASAKRDIITDQLAMEQRLSCLKWEMTRQRMRRRRGGHVGTL</sequence>
<dbReference type="EMBL" id="JAFHLR010000036">
    <property type="protein sequence ID" value="KAG5464707.1"/>
    <property type="molecule type" value="Genomic_DNA"/>
</dbReference>
<feature type="region of interest" description="Disordered" evidence="1">
    <location>
        <begin position="426"/>
        <end position="476"/>
    </location>
</feature>
<reference evidence="3" key="1">
    <citation type="journal article" date="2021" name="Microbiol. Resour. Announc.">
        <title>LGAAP: Leishmaniinae Genome Assembly and Annotation Pipeline.</title>
        <authorList>
            <person name="Almutairi H."/>
            <person name="Urbaniak M.D."/>
            <person name="Bates M.D."/>
            <person name="Jariyapan N."/>
            <person name="Kwakye-Nuako G."/>
            <person name="Thomaz-Soccol V."/>
            <person name="Al-Salem W.S."/>
            <person name="Dillon R.J."/>
            <person name="Bates P.A."/>
            <person name="Gatherer D."/>
        </authorList>
    </citation>
    <scope>NUCLEOTIDE SEQUENCE [LARGE SCALE GENOMIC DNA]</scope>
</reference>
<accession>A0A836KA83</accession>
<feature type="compositionally biased region" description="Polar residues" evidence="1">
    <location>
        <begin position="426"/>
        <end position="437"/>
    </location>
</feature>
<name>A0A836KA83_9TRYP</name>
<dbReference type="KEGG" id="loi:92356171"/>
<feature type="region of interest" description="Disordered" evidence="1">
    <location>
        <begin position="1"/>
        <end position="76"/>
    </location>
</feature>
<reference evidence="3" key="2">
    <citation type="journal article" date="2021" name="Sci. Data">
        <title>Chromosome-scale genome sequencing, assembly and annotation of six genomes from subfamily Leishmaniinae.</title>
        <authorList>
            <person name="Almutairi H."/>
            <person name="Urbaniak M.D."/>
            <person name="Bates M.D."/>
            <person name="Jariyapan N."/>
            <person name="Kwakye-Nuako G."/>
            <person name="Thomaz Soccol V."/>
            <person name="Al-Salem W.S."/>
            <person name="Dillon R.J."/>
            <person name="Bates P.A."/>
            <person name="Gatherer D."/>
        </authorList>
    </citation>
    <scope>NUCLEOTIDE SEQUENCE [LARGE SCALE GENOMIC DNA]</scope>
</reference>
<evidence type="ECO:0000313" key="3">
    <source>
        <dbReference type="Proteomes" id="UP000674143"/>
    </source>
</evidence>